<keyword evidence="6 11" id="KW-0472">Membrane</keyword>
<feature type="transmembrane region" description="Helical" evidence="11">
    <location>
        <begin position="170"/>
        <end position="195"/>
    </location>
</feature>
<feature type="transmembrane region" description="Helical" evidence="11">
    <location>
        <begin position="16"/>
        <end position="37"/>
    </location>
</feature>
<dbReference type="Gene3D" id="1.10.3080.10">
    <property type="entry name" value="Clc chloride channel"/>
    <property type="match status" value="1"/>
</dbReference>
<dbReference type="PROSITE" id="PS51371">
    <property type="entry name" value="CBS"/>
    <property type="match status" value="1"/>
</dbReference>
<comment type="caution">
    <text evidence="13">The sequence shown here is derived from an EMBL/GenBank/DDBJ whole genome shotgun (WGS) entry which is preliminary data.</text>
</comment>
<evidence type="ECO:0000313" key="14">
    <source>
        <dbReference type="Proteomes" id="UP000075635"/>
    </source>
</evidence>
<feature type="transmembrane region" description="Helical" evidence="11">
    <location>
        <begin position="367"/>
        <end position="386"/>
    </location>
</feature>
<feature type="domain" description="CBS" evidence="12">
    <location>
        <begin position="549"/>
        <end position="605"/>
    </location>
</feature>
<evidence type="ECO:0000256" key="9">
    <source>
        <dbReference type="ARBA" id="ARBA00023303"/>
    </source>
</evidence>
<reference evidence="13 14" key="1">
    <citation type="submission" date="2014-02" db="EMBL/GenBank/DDBJ databases">
        <title>The small core and large imbalanced accessory genome model reveals a collaborative survival strategy of Sorangium cellulosum strains in nature.</title>
        <authorList>
            <person name="Han K."/>
            <person name="Peng R."/>
            <person name="Blom J."/>
            <person name="Li Y.-Z."/>
        </authorList>
    </citation>
    <scope>NUCLEOTIDE SEQUENCE [LARGE SCALE GENOMIC DNA]</scope>
    <source>
        <strain evidence="13 14">So0011-07</strain>
    </source>
</reference>
<evidence type="ECO:0000256" key="11">
    <source>
        <dbReference type="SAM" id="Phobius"/>
    </source>
</evidence>
<feature type="transmembrane region" description="Helical" evidence="11">
    <location>
        <begin position="247"/>
        <end position="269"/>
    </location>
</feature>
<dbReference type="GO" id="GO:0005254">
    <property type="term" value="F:chloride channel activity"/>
    <property type="evidence" value="ECO:0007669"/>
    <property type="project" value="UniProtKB-KW"/>
</dbReference>
<protein>
    <recommendedName>
        <fullName evidence="12">CBS domain-containing protein</fullName>
    </recommendedName>
</protein>
<dbReference type="Pfam" id="PF00654">
    <property type="entry name" value="Voltage_CLC"/>
    <property type="match status" value="1"/>
</dbReference>
<proteinExistence type="predicted"/>
<evidence type="ECO:0000256" key="4">
    <source>
        <dbReference type="ARBA" id="ARBA00022989"/>
    </source>
</evidence>
<evidence type="ECO:0000256" key="10">
    <source>
        <dbReference type="PROSITE-ProRule" id="PRU00703"/>
    </source>
</evidence>
<evidence type="ECO:0000256" key="1">
    <source>
        <dbReference type="ARBA" id="ARBA00004141"/>
    </source>
</evidence>
<feature type="transmembrane region" description="Helical" evidence="11">
    <location>
        <begin position="281"/>
        <end position="302"/>
    </location>
</feature>
<comment type="subcellular location">
    <subcellularLocation>
        <location evidence="1">Membrane</location>
        <topology evidence="1">Multi-pass membrane protein</topology>
    </subcellularLocation>
</comment>
<gene>
    <name evidence="13" type="ORF">BE17_12270</name>
</gene>
<dbReference type="EMBL" id="JEMB01000864">
    <property type="protein sequence ID" value="KYF92932.1"/>
    <property type="molecule type" value="Genomic_DNA"/>
</dbReference>
<dbReference type="InterPro" id="IPR046342">
    <property type="entry name" value="CBS_dom_sf"/>
</dbReference>
<accession>A0A150SKE9</accession>
<dbReference type="InterPro" id="IPR014743">
    <property type="entry name" value="Cl-channel_core"/>
</dbReference>
<feature type="transmembrane region" description="Helical" evidence="11">
    <location>
        <begin position="207"/>
        <end position="227"/>
    </location>
</feature>
<dbReference type="PANTHER" id="PTHR43427:SF6">
    <property type="entry name" value="CHLORIDE CHANNEL PROTEIN CLC-E"/>
    <property type="match status" value="1"/>
</dbReference>
<feature type="transmembrane region" description="Helical" evidence="11">
    <location>
        <begin position="398"/>
        <end position="420"/>
    </location>
</feature>
<evidence type="ECO:0000256" key="5">
    <source>
        <dbReference type="ARBA" id="ARBA00023065"/>
    </source>
</evidence>
<dbReference type="InterPro" id="IPR050368">
    <property type="entry name" value="ClC-type_chloride_channel"/>
</dbReference>
<feature type="transmembrane region" description="Helical" evidence="11">
    <location>
        <begin position="74"/>
        <end position="96"/>
    </location>
</feature>
<dbReference type="InterPro" id="IPR001807">
    <property type="entry name" value="ClC"/>
</dbReference>
<dbReference type="SUPFAM" id="SSF54631">
    <property type="entry name" value="CBS-domain pair"/>
    <property type="match status" value="1"/>
</dbReference>
<keyword evidence="8" id="KW-0868">Chloride</keyword>
<keyword evidence="3 11" id="KW-0812">Transmembrane</keyword>
<evidence type="ECO:0000256" key="7">
    <source>
        <dbReference type="ARBA" id="ARBA00023173"/>
    </source>
</evidence>
<keyword evidence="9" id="KW-0407">Ion channel</keyword>
<keyword evidence="7" id="KW-0869">Chloride channel</keyword>
<evidence type="ECO:0000256" key="2">
    <source>
        <dbReference type="ARBA" id="ARBA00022448"/>
    </source>
</evidence>
<dbReference type="InterPro" id="IPR000644">
    <property type="entry name" value="CBS_dom"/>
</dbReference>
<dbReference type="CDD" id="cd00400">
    <property type="entry name" value="Voltage_gated_ClC"/>
    <property type="match status" value="1"/>
</dbReference>
<dbReference type="AlphaFoldDB" id="A0A150SKE9"/>
<keyword evidence="2" id="KW-0813">Transport</keyword>
<dbReference type="Proteomes" id="UP000075635">
    <property type="component" value="Unassembled WGS sequence"/>
</dbReference>
<feature type="transmembrane region" description="Helical" evidence="11">
    <location>
        <begin position="314"/>
        <end position="333"/>
    </location>
</feature>
<dbReference type="PANTHER" id="PTHR43427">
    <property type="entry name" value="CHLORIDE CHANNEL PROTEIN CLC-E"/>
    <property type="match status" value="1"/>
</dbReference>
<keyword evidence="10" id="KW-0129">CBS domain</keyword>
<name>A0A150SKE9_SORCE</name>
<dbReference type="CDD" id="cd02205">
    <property type="entry name" value="CBS_pair_SF"/>
    <property type="match status" value="1"/>
</dbReference>
<keyword evidence="4 11" id="KW-1133">Transmembrane helix</keyword>
<evidence type="ECO:0000256" key="3">
    <source>
        <dbReference type="ARBA" id="ARBA00022692"/>
    </source>
</evidence>
<evidence type="ECO:0000256" key="6">
    <source>
        <dbReference type="ARBA" id="ARBA00023136"/>
    </source>
</evidence>
<feature type="transmembrane region" description="Helical" evidence="11">
    <location>
        <begin position="340"/>
        <end position="361"/>
    </location>
</feature>
<evidence type="ECO:0000313" key="13">
    <source>
        <dbReference type="EMBL" id="KYF92932.1"/>
    </source>
</evidence>
<evidence type="ECO:0000256" key="8">
    <source>
        <dbReference type="ARBA" id="ARBA00023214"/>
    </source>
</evidence>
<dbReference type="SUPFAM" id="SSF81340">
    <property type="entry name" value="Clc chloride channel"/>
    <property type="match status" value="1"/>
</dbReference>
<sequence length="617" mass="64452">MSEIAPLDLRLVGRTILHAVLVGAIAGLVAVLFFGALELVEELLLGRLAGYARLRAHGEAIFRGDGAEHRSVRLWLLLVIPALGALAGGILTWRLAPEAAGGGGDAMIQAFHHHGGRMRKRVAWVKALASVLTLGSGGAGGREGPTMQVGGALGSLVGRWLSVGRREHRILMLAGVAAGMSAIFRTPLGAALLAVEVLYRDDFEAEALIPALLASVVSYSVFISFYGESTLFAHAPKYAFTPSHLPLYALLALLLAFVAIGFLKCLGGVKALAARLPVPPWARPGLGGVALGLFCVPVLWFVGRRIESPGQGLGLLGGGYGAVQVAITGAPWLHPGWRGVELLLLLCAAKIVASSLTLGSGGSAGDFAPSLVIGGLFGGAFGRAAALLLDDPRIDPGAFALVGMGTFYGGVAHVPVSSLVMVCELAGSYDLLVPLMLAEGVAFVALRKHSLYHAQLPTQRESPAHPAPTLDVLKTIGVRQIMIEGRALVTFVPGTPAREMLRQAADASWQEVFPVLDASRKMVGMITAESLRIIAVEHDLERVTVAADAMQPPVAVTVADDLRTATEAMVAHGVRELPVVDGEGAIVGFVDEADIGKAYLEATTRRARADETPVVLG</sequence>
<dbReference type="GO" id="GO:0034707">
    <property type="term" value="C:chloride channel complex"/>
    <property type="evidence" value="ECO:0007669"/>
    <property type="project" value="UniProtKB-KW"/>
</dbReference>
<evidence type="ECO:0000259" key="12">
    <source>
        <dbReference type="PROSITE" id="PS51371"/>
    </source>
</evidence>
<dbReference type="Pfam" id="PF00571">
    <property type="entry name" value="CBS"/>
    <property type="match status" value="1"/>
</dbReference>
<organism evidence="13 14">
    <name type="scientific">Sorangium cellulosum</name>
    <name type="common">Polyangium cellulosum</name>
    <dbReference type="NCBI Taxonomy" id="56"/>
    <lineage>
        <taxon>Bacteria</taxon>
        <taxon>Pseudomonadati</taxon>
        <taxon>Myxococcota</taxon>
        <taxon>Polyangia</taxon>
        <taxon>Polyangiales</taxon>
        <taxon>Polyangiaceae</taxon>
        <taxon>Sorangium</taxon>
    </lineage>
</organism>
<dbReference type="Gene3D" id="3.10.580.10">
    <property type="entry name" value="CBS-domain"/>
    <property type="match status" value="1"/>
</dbReference>
<dbReference type="SMART" id="SM00116">
    <property type="entry name" value="CBS"/>
    <property type="match status" value="1"/>
</dbReference>
<keyword evidence="5" id="KW-0406">Ion transport</keyword>
<dbReference type="PRINTS" id="PR00762">
    <property type="entry name" value="CLCHANNEL"/>
</dbReference>